<dbReference type="Pfam" id="PF13366">
    <property type="entry name" value="PDDEXK_3"/>
    <property type="match status" value="1"/>
</dbReference>
<dbReference type="RefSeq" id="WP_128700690.1">
    <property type="nucleotide sequence ID" value="NZ_CP019384.1"/>
</dbReference>
<evidence type="ECO:0000313" key="2">
    <source>
        <dbReference type="Proteomes" id="UP000287243"/>
    </source>
</evidence>
<dbReference type="NCBIfam" id="TIGR04256">
    <property type="entry name" value="GxxExxY"/>
    <property type="match status" value="1"/>
</dbReference>
<dbReference type="EMBL" id="CP019384">
    <property type="protein sequence ID" value="QAT17723.1"/>
    <property type="molecule type" value="Genomic_DNA"/>
</dbReference>
<name>A0A410P6D0_VELA1</name>
<gene>
    <name evidence="1" type="ORF">BU251_08325</name>
</gene>
<dbReference type="OrthoDB" id="9806869at2"/>
<dbReference type="AlphaFoldDB" id="A0A410P6D0"/>
<dbReference type="KEGG" id="vai:BU251_08325"/>
<proteinExistence type="predicted"/>
<accession>A0A410P6D0</accession>
<organism evidence="1 2">
    <name type="scientific">Velamenicoccus archaeovorus</name>
    <dbReference type="NCBI Taxonomy" id="1930593"/>
    <lineage>
        <taxon>Bacteria</taxon>
        <taxon>Pseudomonadati</taxon>
        <taxon>Candidatus Omnitrophota</taxon>
        <taxon>Candidatus Velamenicoccus</taxon>
    </lineage>
</organism>
<reference evidence="1 2" key="1">
    <citation type="submission" date="2017-01" db="EMBL/GenBank/DDBJ databases">
        <title>First insights into the biology of 'candidatus Vampirococcus archaeovorus'.</title>
        <authorList>
            <person name="Kizina J."/>
            <person name="Jordan S."/>
            <person name="Stueber K."/>
            <person name="Reinhardt R."/>
            <person name="Harder J."/>
        </authorList>
    </citation>
    <scope>NUCLEOTIDE SEQUENCE [LARGE SCALE GENOMIC DNA]</scope>
    <source>
        <strain evidence="1 2">LiM</strain>
    </source>
</reference>
<sequence length="123" mass="13896">MAGIDDSLTEKIIGCCFRVHSELGPGFNERVYSNALKLAFEEKGLQYAVEKDYQVKFKDKKVGSLRLDLVVENKVVLEVKAVTGNIPDVFGHQILSYLKVSRLPVGLEVNFNNKSCQIKRFIF</sequence>
<protein>
    <recommendedName>
        <fullName evidence="3">GxxExxY protein</fullName>
    </recommendedName>
</protein>
<evidence type="ECO:0008006" key="3">
    <source>
        <dbReference type="Google" id="ProtNLM"/>
    </source>
</evidence>
<keyword evidence="2" id="KW-1185">Reference proteome</keyword>
<dbReference type="InterPro" id="IPR026350">
    <property type="entry name" value="GxxExxY"/>
</dbReference>
<evidence type="ECO:0000313" key="1">
    <source>
        <dbReference type="EMBL" id="QAT17723.1"/>
    </source>
</evidence>
<dbReference type="Proteomes" id="UP000287243">
    <property type="component" value="Chromosome"/>
</dbReference>